<reference evidence="1" key="2">
    <citation type="journal article" date="2015" name="Fish Shellfish Immunol.">
        <title>Early steps in the European eel (Anguilla anguilla)-Vibrio vulnificus interaction in the gills: Role of the RtxA13 toxin.</title>
        <authorList>
            <person name="Callol A."/>
            <person name="Pajuelo D."/>
            <person name="Ebbesson L."/>
            <person name="Teles M."/>
            <person name="MacKenzie S."/>
            <person name="Amaro C."/>
        </authorList>
    </citation>
    <scope>NUCLEOTIDE SEQUENCE</scope>
</reference>
<organism evidence="1">
    <name type="scientific">Anguilla anguilla</name>
    <name type="common">European freshwater eel</name>
    <name type="synonym">Muraena anguilla</name>
    <dbReference type="NCBI Taxonomy" id="7936"/>
    <lineage>
        <taxon>Eukaryota</taxon>
        <taxon>Metazoa</taxon>
        <taxon>Chordata</taxon>
        <taxon>Craniata</taxon>
        <taxon>Vertebrata</taxon>
        <taxon>Euteleostomi</taxon>
        <taxon>Actinopterygii</taxon>
        <taxon>Neopterygii</taxon>
        <taxon>Teleostei</taxon>
        <taxon>Anguilliformes</taxon>
        <taxon>Anguillidae</taxon>
        <taxon>Anguilla</taxon>
    </lineage>
</organism>
<proteinExistence type="predicted"/>
<evidence type="ECO:0000313" key="1">
    <source>
        <dbReference type="EMBL" id="JAH66177.1"/>
    </source>
</evidence>
<protein>
    <submittedName>
        <fullName evidence="1">Uncharacterized protein</fullName>
    </submittedName>
</protein>
<name>A0A0E9UK50_ANGAN</name>
<reference evidence="1" key="1">
    <citation type="submission" date="2014-11" db="EMBL/GenBank/DDBJ databases">
        <authorList>
            <person name="Amaro Gonzalez C."/>
        </authorList>
    </citation>
    <scope>NUCLEOTIDE SEQUENCE</scope>
</reference>
<sequence>MCGTERARQLTTEEN</sequence>
<accession>A0A0E9UK50</accession>
<dbReference type="EMBL" id="GBXM01042400">
    <property type="protein sequence ID" value="JAH66177.1"/>
    <property type="molecule type" value="Transcribed_RNA"/>
</dbReference>